<dbReference type="PIRSF" id="PIRSF000524">
    <property type="entry name" value="SPT"/>
    <property type="match status" value="1"/>
</dbReference>
<protein>
    <recommendedName>
        <fullName evidence="4">Aminotransferase class V domain-containing protein</fullName>
    </recommendedName>
</protein>
<comment type="similarity">
    <text evidence="2">Belongs to the class-V pyridoxal-phosphate-dependent aminotransferase family.</text>
</comment>
<dbReference type="SUPFAM" id="SSF53383">
    <property type="entry name" value="PLP-dependent transferases"/>
    <property type="match status" value="1"/>
</dbReference>
<evidence type="ECO:0000259" key="4">
    <source>
        <dbReference type="Pfam" id="PF00266"/>
    </source>
</evidence>
<organism evidence="5">
    <name type="scientific">marine metagenome</name>
    <dbReference type="NCBI Taxonomy" id="408172"/>
    <lineage>
        <taxon>unclassified sequences</taxon>
        <taxon>metagenomes</taxon>
        <taxon>ecological metagenomes</taxon>
    </lineage>
</organism>
<dbReference type="GO" id="GO:0008453">
    <property type="term" value="F:alanine-glyoxylate transaminase activity"/>
    <property type="evidence" value="ECO:0007669"/>
    <property type="project" value="TreeGrafter"/>
</dbReference>
<dbReference type="GO" id="GO:0005777">
    <property type="term" value="C:peroxisome"/>
    <property type="evidence" value="ECO:0007669"/>
    <property type="project" value="TreeGrafter"/>
</dbReference>
<dbReference type="GO" id="GO:0019265">
    <property type="term" value="P:glycine biosynthetic process, by transamination of glyoxylate"/>
    <property type="evidence" value="ECO:0007669"/>
    <property type="project" value="TreeGrafter"/>
</dbReference>
<dbReference type="GO" id="GO:0004760">
    <property type="term" value="F:L-serine-pyruvate transaminase activity"/>
    <property type="evidence" value="ECO:0007669"/>
    <property type="project" value="TreeGrafter"/>
</dbReference>
<dbReference type="InterPro" id="IPR015422">
    <property type="entry name" value="PyrdxlP-dep_Trfase_small"/>
</dbReference>
<dbReference type="PANTHER" id="PTHR21152">
    <property type="entry name" value="AMINOTRANSFERASE CLASS V"/>
    <property type="match status" value="1"/>
</dbReference>
<proteinExistence type="inferred from homology"/>
<accession>A0A381YZR5</accession>
<dbReference type="InterPro" id="IPR015421">
    <property type="entry name" value="PyrdxlP-dep_Trfase_major"/>
</dbReference>
<sequence>VTFRSGRHFLQIPGPTNIPDRVLRAIARPIIDHRGPEFVALTENLLKGLKAIFKTSGPVLVFPASGSGGLEAALVNTLSPGDHVLMFDQGFFANGWQSVAERHDLQVDVIPHDWRCAVDANRLAEKLAADKEHMYRAILIVHNETSTGVASDIASVRTALDEVGHPALLMVDTVSSLASMNYCHDAWGVDVAVGGSQKGLMLPPGLGFNAVSEKALEANGTANLSRSYWDWQLMLEANESGFFPYTPATNLLYGLGESLDMLGEEGIENVFARHARLGEATRRAVTAWGLEIYPLEPEAASNSVTTVLVPEGCDSDDLRSVILDRFDMSFGTGLGKLKGKVFRIGHLGDFNELMLAGTLCGVEMGLAAAGVPFQPGGVQAALEYLGT</sequence>
<dbReference type="InterPro" id="IPR015424">
    <property type="entry name" value="PyrdxlP-dep_Trfase"/>
</dbReference>
<evidence type="ECO:0000313" key="5">
    <source>
        <dbReference type="EMBL" id="SVA82439.1"/>
    </source>
</evidence>
<gene>
    <name evidence="5" type="ORF">METZ01_LOCUS135293</name>
</gene>
<evidence type="ECO:0000256" key="2">
    <source>
        <dbReference type="ARBA" id="ARBA00009236"/>
    </source>
</evidence>
<evidence type="ECO:0000256" key="1">
    <source>
        <dbReference type="ARBA" id="ARBA00001933"/>
    </source>
</evidence>
<reference evidence="5" key="1">
    <citation type="submission" date="2018-05" db="EMBL/GenBank/DDBJ databases">
        <authorList>
            <person name="Lanie J.A."/>
            <person name="Ng W.-L."/>
            <person name="Kazmierczak K.M."/>
            <person name="Andrzejewski T.M."/>
            <person name="Davidsen T.M."/>
            <person name="Wayne K.J."/>
            <person name="Tettelin H."/>
            <person name="Glass J.I."/>
            <person name="Rusch D."/>
            <person name="Podicherti R."/>
            <person name="Tsui H.-C.T."/>
            <person name="Winkler M.E."/>
        </authorList>
    </citation>
    <scope>NUCLEOTIDE SEQUENCE</scope>
</reference>
<comment type="cofactor">
    <cofactor evidence="1">
        <name>pyridoxal 5'-phosphate</name>
        <dbReference type="ChEBI" id="CHEBI:597326"/>
    </cofactor>
</comment>
<dbReference type="FunFam" id="3.40.640.10:FF:000054">
    <property type="entry name" value="Serine--glyoxylate aminotransferase"/>
    <property type="match status" value="1"/>
</dbReference>
<dbReference type="Gene3D" id="3.90.1150.10">
    <property type="entry name" value="Aspartate Aminotransferase, domain 1"/>
    <property type="match status" value="1"/>
</dbReference>
<feature type="non-terminal residue" evidence="5">
    <location>
        <position position="1"/>
    </location>
</feature>
<dbReference type="Pfam" id="PF00266">
    <property type="entry name" value="Aminotran_5"/>
    <property type="match status" value="1"/>
</dbReference>
<keyword evidence="3" id="KW-0663">Pyridoxal phosphate</keyword>
<dbReference type="InterPro" id="IPR000192">
    <property type="entry name" value="Aminotrans_V_dom"/>
</dbReference>
<dbReference type="AlphaFoldDB" id="A0A381YZR5"/>
<dbReference type="InterPro" id="IPR024169">
    <property type="entry name" value="SP_NH2Trfase/AEP_transaminase"/>
</dbReference>
<evidence type="ECO:0000256" key="3">
    <source>
        <dbReference type="ARBA" id="ARBA00022898"/>
    </source>
</evidence>
<dbReference type="PANTHER" id="PTHR21152:SF40">
    <property type="entry name" value="ALANINE--GLYOXYLATE AMINOTRANSFERASE"/>
    <property type="match status" value="1"/>
</dbReference>
<dbReference type="EMBL" id="UINC01019470">
    <property type="protein sequence ID" value="SVA82439.1"/>
    <property type="molecule type" value="Genomic_DNA"/>
</dbReference>
<dbReference type="Gene3D" id="3.40.640.10">
    <property type="entry name" value="Type I PLP-dependent aspartate aminotransferase-like (Major domain)"/>
    <property type="match status" value="1"/>
</dbReference>
<feature type="domain" description="Aminotransferase class V" evidence="4">
    <location>
        <begin position="31"/>
        <end position="321"/>
    </location>
</feature>
<dbReference type="FunFam" id="3.90.1150.10:FF:000031">
    <property type="entry name" value="Serine--glyoxylate aminotransferase"/>
    <property type="match status" value="1"/>
</dbReference>
<name>A0A381YZR5_9ZZZZ</name>